<reference evidence="1" key="2">
    <citation type="journal article" date="2015" name="Fish Shellfish Immunol.">
        <title>Early steps in the European eel (Anguilla anguilla)-Vibrio vulnificus interaction in the gills: Role of the RtxA13 toxin.</title>
        <authorList>
            <person name="Callol A."/>
            <person name="Pajuelo D."/>
            <person name="Ebbesson L."/>
            <person name="Teles M."/>
            <person name="MacKenzie S."/>
            <person name="Amaro C."/>
        </authorList>
    </citation>
    <scope>NUCLEOTIDE SEQUENCE</scope>
</reference>
<reference evidence="1" key="1">
    <citation type="submission" date="2014-11" db="EMBL/GenBank/DDBJ databases">
        <authorList>
            <person name="Amaro Gonzalez C."/>
        </authorList>
    </citation>
    <scope>NUCLEOTIDE SEQUENCE</scope>
</reference>
<proteinExistence type="predicted"/>
<organism evidence="1">
    <name type="scientific">Anguilla anguilla</name>
    <name type="common">European freshwater eel</name>
    <name type="synonym">Muraena anguilla</name>
    <dbReference type="NCBI Taxonomy" id="7936"/>
    <lineage>
        <taxon>Eukaryota</taxon>
        <taxon>Metazoa</taxon>
        <taxon>Chordata</taxon>
        <taxon>Craniata</taxon>
        <taxon>Vertebrata</taxon>
        <taxon>Euteleostomi</taxon>
        <taxon>Actinopterygii</taxon>
        <taxon>Neopterygii</taxon>
        <taxon>Teleostei</taxon>
        <taxon>Anguilliformes</taxon>
        <taxon>Anguillidae</taxon>
        <taxon>Anguilla</taxon>
    </lineage>
</organism>
<name>A0A0E9XSC0_ANGAN</name>
<dbReference type="AlphaFoldDB" id="A0A0E9XSC0"/>
<dbReference type="EMBL" id="GBXM01003033">
    <property type="protein sequence ID" value="JAI05545.1"/>
    <property type="molecule type" value="Transcribed_RNA"/>
</dbReference>
<evidence type="ECO:0000313" key="1">
    <source>
        <dbReference type="EMBL" id="JAI05545.1"/>
    </source>
</evidence>
<protein>
    <submittedName>
        <fullName evidence="1">Uncharacterized protein</fullName>
    </submittedName>
</protein>
<sequence>MTPRQSALIRPQIVLGGTSVSGPGCCSNQLFCLHFSPTCTVCTSRPQLYQQQQKKTLDRIIDWAI</sequence>
<accession>A0A0E9XSC0</accession>